<accession>A0ACB9CEU2</accession>
<evidence type="ECO:0000313" key="1">
    <source>
        <dbReference type="EMBL" id="KAI3732775.1"/>
    </source>
</evidence>
<dbReference type="EMBL" id="CM042038">
    <property type="protein sequence ID" value="KAI3732775.1"/>
    <property type="molecule type" value="Genomic_DNA"/>
</dbReference>
<gene>
    <name evidence="1" type="ORF">L1987_63983</name>
</gene>
<dbReference type="Proteomes" id="UP001056120">
    <property type="component" value="Linkage Group LG21"/>
</dbReference>
<comment type="caution">
    <text evidence="1">The sequence shown here is derived from an EMBL/GenBank/DDBJ whole genome shotgun (WGS) entry which is preliminary data.</text>
</comment>
<reference evidence="1 2" key="2">
    <citation type="journal article" date="2022" name="Mol. Ecol. Resour.">
        <title>The genomes of chicory, endive, great burdock and yacon provide insights into Asteraceae paleo-polyploidization history and plant inulin production.</title>
        <authorList>
            <person name="Fan W."/>
            <person name="Wang S."/>
            <person name="Wang H."/>
            <person name="Wang A."/>
            <person name="Jiang F."/>
            <person name="Liu H."/>
            <person name="Zhao H."/>
            <person name="Xu D."/>
            <person name="Zhang Y."/>
        </authorList>
    </citation>
    <scope>NUCLEOTIDE SEQUENCE [LARGE SCALE GENOMIC DNA]</scope>
    <source>
        <strain evidence="2">cv. Yunnan</strain>
        <tissue evidence="1">Leaves</tissue>
    </source>
</reference>
<protein>
    <submittedName>
        <fullName evidence="1">Uncharacterized protein</fullName>
    </submittedName>
</protein>
<keyword evidence="2" id="KW-1185">Reference proteome</keyword>
<evidence type="ECO:0000313" key="2">
    <source>
        <dbReference type="Proteomes" id="UP001056120"/>
    </source>
</evidence>
<proteinExistence type="predicted"/>
<organism evidence="1 2">
    <name type="scientific">Smallanthus sonchifolius</name>
    <dbReference type="NCBI Taxonomy" id="185202"/>
    <lineage>
        <taxon>Eukaryota</taxon>
        <taxon>Viridiplantae</taxon>
        <taxon>Streptophyta</taxon>
        <taxon>Embryophyta</taxon>
        <taxon>Tracheophyta</taxon>
        <taxon>Spermatophyta</taxon>
        <taxon>Magnoliopsida</taxon>
        <taxon>eudicotyledons</taxon>
        <taxon>Gunneridae</taxon>
        <taxon>Pentapetalae</taxon>
        <taxon>asterids</taxon>
        <taxon>campanulids</taxon>
        <taxon>Asterales</taxon>
        <taxon>Asteraceae</taxon>
        <taxon>Asteroideae</taxon>
        <taxon>Heliantheae alliance</taxon>
        <taxon>Millerieae</taxon>
        <taxon>Smallanthus</taxon>
    </lineage>
</organism>
<sequence length="182" mass="21291">MRQRRWMELINDYDCEIKYQIGKANVVADALSRKEKVKPIKIRALRLEVRVDSMDQIKEIQTQALQEDNIKKERMVDGQSERKIQTLEDMLSACAIEFGGSWDNHLPLIEFSYNNIYHSSIKAAPFEALYGRKCRTPICWTKLGDRQQSGPEILQETTDKIVQIKQQLKAAQDRHKSYPDRH</sequence>
<name>A0ACB9CEU2_9ASTR</name>
<reference evidence="2" key="1">
    <citation type="journal article" date="2022" name="Mol. Ecol. Resour.">
        <title>The genomes of chicory, endive, great burdock and yacon provide insights into Asteraceae palaeo-polyploidization history and plant inulin production.</title>
        <authorList>
            <person name="Fan W."/>
            <person name="Wang S."/>
            <person name="Wang H."/>
            <person name="Wang A."/>
            <person name="Jiang F."/>
            <person name="Liu H."/>
            <person name="Zhao H."/>
            <person name="Xu D."/>
            <person name="Zhang Y."/>
        </authorList>
    </citation>
    <scope>NUCLEOTIDE SEQUENCE [LARGE SCALE GENOMIC DNA]</scope>
    <source>
        <strain evidence="2">cv. Yunnan</strain>
    </source>
</reference>